<evidence type="ECO:0000313" key="2">
    <source>
        <dbReference type="Proteomes" id="UP000000814"/>
    </source>
</evidence>
<dbReference type="KEGG" id="cac:CA_C2036"/>
<gene>
    <name evidence="1" type="ordered locus">CA_C2036</name>
</gene>
<dbReference type="PIR" id="H97150">
    <property type="entry name" value="H97150"/>
</dbReference>
<evidence type="ECO:0000313" key="1">
    <source>
        <dbReference type="EMBL" id="AAK79995.1"/>
    </source>
</evidence>
<organism evidence="1 2">
    <name type="scientific">Clostridium acetobutylicum (strain ATCC 824 / DSM 792 / JCM 1419 / IAM 19013 / LMG 5710 / NBRC 13948 / NRRL B-527 / VKM B-1787 / 2291 / W)</name>
    <dbReference type="NCBI Taxonomy" id="272562"/>
    <lineage>
        <taxon>Bacteria</taxon>
        <taxon>Bacillati</taxon>
        <taxon>Bacillota</taxon>
        <taxon>Clostridia</taxon>
        <taxon>Eubacteriales</taxon>
        <taxon>Clostridiaceae</taxon>
        <taxon>Clostridium</taxon>
    </lineage>
</organism>
<dbReference type="PATRIC" id="fig|272562.8.peg.2241"/>
<accession>Q97HH5</accession>
<proteinExistence type="predicted"/>
<dbReference type="STRING" id="272562.CA_C2036"/>
<dbReference type="EMBL" id="AE001437">
    <property type="protein sequence ID" value="AAK79995.1"/>
    <property type="molecule type" value="Genomic_DNA"/>
</dbReference>
<dbReference type="eggNOG" id="ENOG50343NX">
    <property type="taxonomic scope" value="Bacteria"/>
</dbReference>
<reference evidence="1 2" key="1">
    <citation type="journal article" date="2001" name="J. Bacteriol.">
        <title>Genome sequence and comparative analysis of the solvent-producing bacterium Clostridium acetobutylicum.</title>
        <authorList>
            <person name="Nolling J."/>
            <person name="Breton G."/>
            <person name="Omelchenko M.V."/>
            <person name="Makarova K.S."/>
            <person name="Zeng Q."/>
            <person name="Gibson R."/>
            <person name="Lee H.M."/>
            <person name="Dubois J."/>
            <person name="Qiu D."/>
            <person name="Hitti J."/>
            <person name="Wolf Y.I."/>
            <person name="Tatusov R.L."/>
            <person name="Sabathe F."/>
            <person name="Doucette-Stamm L."/>
            <person name="Soucaille P."/>
            <person name="Daly M.J."/>
            <person name="Bennett G.N."/>
            <person name="Koonin E.V."/>
            <person name="Smith D.R."/>
        </authorList>
    </citation>
    <scope>NUCLEOTIDE SEQUENCE [LARGE SCALE GENOMIC DNA]</scope>
    <source>
        <strain evidence="2">ATCC 824 / DSM 792 / JCM 1419 / LMG 5710 / VKM B-1787</strain>
    </source>
</reference>
<protein>
    <submittedName>
        <fullName evidence="1">Uncharacterized protein</fullName>
    </submittedName>
</protein>
<dbReference type="AlphaFoldDB" id="Q97HH5"/>
<dbReference type="GeneID" id="44998521"/>
<dbReference type="Proteomes" id="UP000000814">
    <property type="component" value="Chromosome"/>
</dbReference>
<dbReference type="OrthoDB" id="2168558at2"/>
<name>Q97HH5_CLOAB</name>
<sequence>MTKVIPQSDIYKYLYDEEYKGVRGFIAVDEHSKNLKTLYENYEGARLDYDGTMFKIDNGVNGVSTQIGIPDKFYGTIEYKENNPAKLIIPRWEANAENYPYTARGFTGSKNVVLPEFTYERGYVGNFQSGDILNIRDSNNGKVIQQFIYDEDLTEKWIIGVK</sequence>
<dbReference type="RefSeq" id="WP_010965336.1">
    <property type="nucleotide sequence ID" value="NC_003030.1"/>
</dbReference>
<dbReference type="HOGENOM" id="CLU_1632454_0_0_9"/>
<keyword evidence="2" id="KW-1185">Reference proteome</keyword>